<evidence type="ECO:0000313" key="2">
    <source>
        <dbReference type="Proteomes" id="UP000752171"/>
    </source>
</evidence>
<dbReference type="Proteomes" id="UP000752171">
    <property type="component" value="Unassembled WGS sequence"/>
</dbReference>
<dbReference type="PANTHER" id="PTHR31025">
    <property type="entry name" value="SI:CH211-196P9.1-RELATED"/>
    <property type="match status" value="1"/>
</dbReference>
<accession>A0A8T2M7U0</accession>
<sequence length="145" mass="16415">MDEHNCKQGRVQSSFTVMHCKSLAWIAREDRRREDKTAWKRLFFTAGDDLTGAQWMLSIEGQVVVPPHPNFVAGIAALLASYYNFNLLYQEQASCTLEFIQRCFIGINPTIGKKGGKVSAKKSNTVNPHVCTLLKCLMDFEWLSV</sequence>
<dbReference type="PANTHER" id="PTHR31025:SF30">
    <property type="entry name" value="SI:DKEY-15H8.17"/>
    <property type="match status" value="1"/>
</dbReference>
<dbReference type="AlphaFoldDB" id="A0A8T2M7U0"/>
<evidence type="ECO:0000313" key="1">
    <source>
        <dbReference type="EMBL" id="KAG9277992.1"/>
    </source>
</evidence>
<name>A0A8T2M7U0_ASTMX</name>
<organism evidence="1 2">
    <name type="scientific">Astyanax mexicanus</name>
    <name type="common">Blind cave fish</name>
    <name type="synonym">Astyanax fasciatus mexicanus</name>
    <dbReference type="NCBI Taxonomy" id="7994"/>
    <lineage>
        <taxon>Eukaryota</taxon>
        <taxon>Metazoa</taxon>
        <taxon>Chordata</taxon>
        <taxon>Craniata</taxon>
        <taxon>Vertebrata</taxon>
        <taxon>Euteleostomi</taxon>
        <taxon>Actinopterygii</taxon>
        <taxon>Neopterygii</taxon>
        <taxon>Teleostei</taxon>
        <taxon>Ostariophysi</taxon>
        <taxon>Characiformes</taxon>
        <taxon>Characoidei</taxon>
        <taxon>Acestrorhamphidae</taxon>
        <taxon>Acestrorhamphinae</taxon>
        <taxon>Astyanax</taxon>
    </lineage>
</organism>
<proteinExistence type="predicted"/>
<comment type="caution">
    <text evidence="1">The sequence shown here is derived from an EMBL/GenBank/DDBJ whole genome shotgun (WGS) entry which is preliminary data.</text>
</comment>
<protein>
    <submittedName>
        <fullName evidence="1">Uncharacterized protein</fullName>
    </submittedName>
</protein>
<dbReference type="EMBL" id="JAICCE010000004">
    <property type="protein sequence ID" value="KAG9277992.1"/>
    <property type="molecule type" value="Genomic_DNA"/>
</dbReference>
<reference evidence="1 2" key="1">
    <citation type="submission" date="2021-07" db="EMBL/GenBank/DDBJ databases">
        <authorList>
            <person name="Imarazene B."/>
            <person name="Zahm M."/>
            <person name="Klopp C."/>
            <person name="Cabau C."/>
            <person name="Beille S."/>
            <person name="Jouanno E."/>
            <person name="Castinel A."/>
            <person name="Lluch J."/>
            <person name="Gil L."/>
            <person name="Kuchtly C."/>
            <person name="Lopez Roques C."/>
            <person name="Donnadieu C."/>
            <person name="Parrinello H."/>
            <person name="Journot L."/>
            <person name="Du K."/>
            <person name="Schartl M."/>
            <person name="Retaux S."/>
            <person name="Guiguen Y."/>
        </authorList>
    </citation>
    <scope>NUCLEOTIDE SEQUENCE [LARGE SCALE GENOMIC DNA]</scope>
    <source>
        <strain evidence="1">Pach_M1</strain>
        <tissue evidence="1">Testis</tissue>
    </source>
</reference>
<gene>
    <name evidence="1" type="ORF">AMEX_G5774</name>
</gene>